<evidence type="ECO:0000313" key="1">
    <source>
        <dbReference type="EMBL" id="KAK6761165.1"/>
    </source>
</evidence>
<protein>
    <submittedName>
        <fullName evidence="1">Uncharacterized protein</fullName>
    </submittedName>
</protein>
<reference evidence="1 2" key="1">
    <citation type="submission" date="2023-08" db="EMBL/GenBank/DDBJ databases">
        <title>A Necator americanus chromosomal reference genome.</title>
        <authorList>
            <person name="Ilik V."/>
            <person name="Petrzelkova K.J."/>
            <person name="Pardy F."/>
            <person name="Fuh T."/>
            <person name="Niatou-Singa F.S."/>
            <person name="Gouil Q."/>
            <person name="Baker L."/>
            <person name="Ritchie M.E."/>
            <person name="Jex A.R."/>
            <person name="Gazzola D."/>
            <person name="Li H."/>
            <person name="Toshio Fujiwara R."/>
            <person name="Zhan B."/>
            <person name="Aroian R.V."/>
            <person name="Pafco B."/>
            <person name="Schwarz E.M."/>
        </authorList>
    </citation>
    <scope>NUCLEOTIDE SEQUENCE [LARGE SCALE GENOMIC DNA]</scope>
    <source>
        <strain evidence="1 2">Aroian</strain>
        <tissue evidence="1">Whole animal</tissue>
    </source>
</reference>
<proteinExistence type="predicted"/>
<keyword evidence="2" id="KW-1185">Reference proteome</keyword>
<dbReference type="Proteomes" id="UP001303046">
    <property type="component" value="Unassembled WGS sequence"/>
</dbReference>
<gene>
    <name evidence="1" type="primary">Necator_chrX.g22452</name>
    <name evidence="1" type="ORF">RB195_022289</name>
</gene>
<comment type="caution">
    <text evidence="1">The sequence shown here is derived from an EMBL/GenBank/DDBJ whole genome shotgun (WGS) entry which is preliminary data.</text>
</comment>
<evidence type="ECO:0000313" key="2">
    <source>
        <dbReference type="Proteomes" id="UP001303046"/>
    </source>
</evidence>
<dbReference type="EMBL" id="JAVFWL010000006">
    <property type="protein sequence ID" value="KAK6761165.1"/>
    <property type="molecule type" value="Genomic_DNA"/>
</dbReference>
<name>A0ABR1EEQ0_NECAM</name>
<accession>A0ABR1EEQ0</accession>
<organism evidence="1 2">
    <name type="scientific">Necator americanus</name>
    <name type="common">Human hookworm</name>
    <dbReference type="NCBI Taxonomy" id="51031"/>
    <lineage>
        <taxon>Eukaryota</taxon>
        <taxon>Metazoa</taxon>
        <taxon>Ecdysozoa</taxon>
        <taxon>Nematoda</taxon>
        <taxon>Chromadorea</taxon>
        <taxon>Rhabditida</taxon>
        <taxon>Rhabditina</taxon>
        <taxon>Rhabditomorpha</taxon>
        <taxon>Strongyloidea</taxon>
        <taxon>Ancylostomatidae</taxon>
        <taxon>Bunostominae</taxon>
        <taxon>Necator</taxon>
    </lineage>
</organism>
<sequence length="233" mass="27049">MRRWDSNSNPMRYEKWYYPAERTSDNGHSLTDLCQQTDLIIASTFKGITQQIWGGTGFRVAQVEDEESQTSARLRSDEKHPSVEISQYRNTEYGFTRETKEFLFNRKSERQDAARETVPVLLPRKKLDFASAETKSTHNSVCVVRSTVDFSQKKAPEKEFASPTAEKNRESEWISRAKEVEKTWKDKILRKAEHFKTLLNRQATSALELNHVDRPTYAVKEKPPKESEVLVCI</sequence>